<reference evidence="2 3" key="1">
    <citation type="submission" date="2024-04" db="EMBL/GenBank/DDBJ databases">
        <authorList>
            <person name="Fracassetti M."/>
        </authorList>
    </citation>
    <scope>NUCLEOTIDE SEQUENCE [LARGE SCALE GENOMIC DNA]</scope>
</reference>
<evidence type="ECO:0000313" key="3">
    <source>
        <dbReference type="Proteomes" id="UP001497516"/>
    </source>
</evidence>
<dbReference type="Proteomes" id="UP001497516">
    <property type="component" value="Chromosome 6"/>
</dbReference>
<protein>
    <submittedName>
        <fullName evidence="2">Uncharacterized protein</fullName>
    </submittedName>
</protein>
<sequence>MSSHRAKKYRPPLRGIEKGRRTRHVPMGKLDLALSPSGQTARQRLPNWKQTFKDGLLLHSLMFITKMVGVDKEWMS</sequence>
<evidence type="ECO:0000256" key="1">
    <source>
        <dbReference type="SAM" id="MobiDB-lite"/>
    </source>
</evidence>
<accession>A0AAV2FJV4</accession>
<gene>
    <name evidence="2" type="ORF">LTRI10_LOCUS38527</name>
</gene>
<name>A0AAV2FJV4_9ROSI</name>
<dbReference type="EMBL" id="OZ034819">
    <property type="protein sequence ID" value="CAL1398289.1"/>
    <property type="molecule type" value="Genomic_DNA"/>
</dbReference>
<organism evidence="2 3">
    <name type="scientific">Linum trigynum</name>
    <dbReference type="NCBI Taxonomy" id="586398"/>
    <lineage>
        <taxon>Eukaryota</taxon>
        <taxon>Viridiplantae</taxon>
        <taxon>Streptophyta</taxon>
        <taxon>Embryophyta</taxon>
        <taxon>Tracheophyta</taxon>
        <taxon>Spermatophyta</taxon>
        <taxon>Magnoliopsida</taxon>
        <taxon>eudicotyledons</taxon>
        <taxon>Gunneridae</taxon>
        <taxon>Pentapetalae</taxon>
        <taxon>rosids</taxon>
        <taxon>fabids</taxon>
        <taxon>Malpighiales</taxon>
        <taxon>Linaceae</taxon>
        <taxon>Linum</taxon>
    </lineage>
</organism>
<evidence type="ECO:0000313" key="2">
    <source>
        <dbReference type="EMBL" id="CAL1398289.1"/>
    </source>
</evidence>
<feature type="region of interest" description="Disordered" evidence="1">
    <location>
        <begin position="1"/>
        <end position="26"/>
    </location>
</feature>
<dbReference type="AlphaFoldDB" id="A0AAV2FJV4"/>
<proteinExistence type="predicted"/>
<feature type="compositionally biased region" description="Basic residues" evidence="1">
    <location>
        <begin position="1"/>
        <end position="11"/>
    </location>
</feature>
<keyword evidence="3" id="KW-1185">Reference proteome</keyword>